<dbReference type="GO" id="GO:0003677">
    <property type="term" value="F:DNA binding"/>
    <property type="evidence" value="ECO:0007669"/>
    <property type="project" value="InterPro"/>
</dbReference>
<dbReference type="AlphaFoldDB" id="A0A1A8ZT31"/>
<dbReference type="OrthoDB" id="3350136at2"/>
<evidence type="ECO:0000313" key="1">
    <source>
        <dbReference type="EMBL" id="SBT47036.1"/>
    </source>
</evidence>
<dbReference type="InterPro" id="IPR010982">
    <property type="entry name" value="Lambda_DNA-bd_dom_sf"/>
</dbReference>
<gene>
    <name evidence="1" type="ORF">GA0070621_2789</name>
</gene>
<dbReference type="SUPFAM" id="SSF53187">
    <property type="entry name" value="Zn-dependent exopeptidases"/>
    <property type="match status" value="1"/>
</dbReference>
<protein>
    <recommendedName>
        <fullName evidence="3">Helix-turn-helix domain-containing protein</fullName>
    </recommendedName>
</protein>
<evidence type="ECO:0008006" key="3">
    <source>
        <dbReference type="Google" id="ProtNLM"/>
    </source>
</evidence>
<dbReference type="Proteomes" id="UP000198765">
    <property type="component" value="Chromosome I"/>
</dbReference>
<reference evidence="1 2" key="1">
    <citation type="submission" date="2016-06" db="EMBL/GenBank/DDBJ databases">
        <authorList>
            <person name="Kjaerup R.B."/>
            <person name="Dalgaard T.S."/>
            <person name="Juul-Madsen H.R."/>
        </authorList>
    </citation>
    <scope>NUCLEOTIDE SEQUENCE [LARGE SCALE GENOMIC DNA]</scope>
    <source>
        <strain evidence="1 2">DSM 45248</strain>
    </source>
</reference>
<organism evidence="1 2">
    <name type="scientific">Micromonospora narathiwatensis</name>
    <dbReference type="NCBI Taxonomy" id="299146"/>
    <lineage>
        <taxon>Bacteria</taxon>
        <taxon>Bacillati</taxon>
        <taxon>Actinomycetota</taxon>
        <taxon>Actinomycetes</taxon>
        <taxon>Micromonosporales</taxon>
        <taxon>Micromonosporaceae</taxon>
        <taxon>Micromonospora</taxon>
    </lineage>
</organism>
<dbReference type="EMBL" id="LT594324">
    <property type="protein sequence ID" value="SBT47036.1"/>
    <property type="molecule type" value="Genomic_DNA"/>
</dbReference>
<dbReference type="RefSeq" id="WP_157739986.1">
    <property type="nucleotide sequence ID" value="NZ_LT594324.1"/>
</dbReference>
<name>A0A1A8ZT31_9ACTN</name>
<evidence type="ECO:0000313" key="2">
    <source>
        <dbReference type="Proteomes" id="UP000198765"/>
    </source>
</evidence>
<accession>A0A1A8ZT31</accession>
<proteinExistence type="predicted"/>
<dbReference type="PATRIC" id="fig|299146.4.peg.2891"/>
<sequence length="259" mass="27981">MKSGSGSAVAFGRVLQAVRKHLSKNQADVADSFDPKLSVAAVSMAESGNRPPKTEAVVRGYAAALELDEDALLDLWWAMQGMVALESEAEERMVKQWWRELRPGLDASLDLHCAETAAKTKWTPNDDYYAPSAALFALAEAICGILARMLGESWKVSYKAEIGLREPSDGYPAVVNIELRAQVSDESLEMMAAFACPEPVTRPFPAQLMRAKPQGGPSPDVGWILNALMAMPARERAAVAGFIHGLREGSSLYGGGEDK</sequence>
<dbReference type="Gene3D" id="1.10.260.40">
    <property type="entry name" value="lambda repressor-like DNA-binding domains"/>
    <property type="match status" value="1"/>
</dbReference>
<keyword evidence="2" id="KW-1185">Reference proteome</keyword>